<dbReference type="InterPro" id="IPR033856">
    <property type="entry name" value="Trp_halogen"/>
</dbReference>
<feature type="binding site" evidence="2">
    <location>
        <position position="336"/>
    </location>
    <ligand>
        <name>FAD</name>
        <dbReference type="ChEBI" id="CHEBI:57692"/>
    </ligand>
</feature>
<dbReference type="STRING" id="428993.SAMN06296058_0148"/>
<dbReference type="InterPro" id="IPR050816">
    <property type="entry name" value="Flavin-dep_Halogenase_NPB"/>
</dbReference>
<accession>A0A1T5IQ13</accession>
<organism evidence="3 4">
    <name type="scientific">Pseudoxanthomonas indica</name>
    <dbReference type="NCBI Taxonomy" id="428993"/>
    <lineage>
        <taxon>Bacteria</taxon>
        <taxon>Pseudomonadati</taxon>
        <taxon>Pseudomonadota</taxon>
        <taxon>Gammaproteobacteria</taxon>
        <taxon>Lysobacterales</taxon>
        <taxon>Lysobacteraceae</taxon>
        <taxon>Pseudoxanthomonas</taxon>
    </lineage>
</organism>
<feature type="binding site" evidence="2">
    <location>
        <begin position="14"/>
        <end position="17"/>
    </location>
    <ligand>
        <name>FAD</name>
        <dbReference type="ChEBI" id="CHEBI:57692"/>
    </ligand>
</feature>
<proteinExistence type="predicted"/>
<keyword evidence="2" id="KW-0547">Nucleotide-binding</keyword>
<dbReference type="PANTHER" id="PTHR43747:SF4">
    <property type="entry name" value="FLAVIN-DEPENDENT TRYPTOPHAN HALOGENASE"/>
    <property type="match status" value="1"/>
</dbReference>
<reference evidence="3 4" key="1">
    <citation type="submission" date="2017-02" db="EMBL/GenBank/DDBJ databases">
        <authorList>
            <person name="Peterson S.W."/>
        </authorList>
    </citation>
    <scope>NUCLEOTIDE SEQUENCE [LARGE SCALE GENOMIC DNA]</scope>
    <source>
        <strain evidence="3 4">P15</strain>
    </source>
</reference>
<dbReference type="OrthoDB" id="462203at2"/>
<sequence>MSERAPQSITIVGGGTAGWMTAAALSATLPRGYTIRLIESEQIGTVGVGEGTIPHIHLFNQLLRLDEADFIRSTQGTFKLGVQFKDWRRVGERYMHGFGSSLGPGLNLLPFHQYWVKARHAGRAQALDRYVLAASAGPAGKFMTSARDVPATSPLANISYAYHFDAGLYARYLRSYSEQRGVQRSEGIVRQVKQTDNGDIASVVLDNGEEIAGDLFIDCSGFRGLLIEETLKTGYHDYSQWLPCNRALAVPTENAGPPTPYTRSTARQAGWQWRIPLQHRTGNGYVYCNDFISDDEATATLLANLDGKPLKDPMPLRFVTGRRKQFWNRNVVAIGLSSGFLEPLEATSIYSIQTGITKLLALLPQDRDYAVLAERYNTQMSFDFDRIRDFLILHYKANQREEPFWQRCAAMEIPQELQEVIDLFADSGRFFRQGEEMFAEMSWVQVLIGQGVLPRHWHPLVDQVPDEDVWRFIDSVGSTIERCVEAMPMQQAFIDRHCAAPRLAMDLPREPVSA</sequence>
<keyword evidence="2" id="KW-0285">Flavoprotein</keyword>
<evidence type="ECO:0000313" key="3">
    <source>
        <dbReference type="EMBL" id="SKC41269.1"/>
    </source>
</evidence>
<dbReference type="GO" id="GO:0004497">
    <property type="term" value="F:monooxygenase activity"/>
    <property type="evidence" value="ECO:0007669"/>
    <property type="project" value="InterPro"/>
</dbReference>
<dbReference type="PIRSF" id="PIRSF011396">
    <property type="entry name" value="Trp_halogenase"/>
    <property type="match status" value="1"/>
</dbReference>
<dbReference type="Proteomes" id="UP000190341">
    <property type="component" value="Unassembled WGS sequence"/>
</dbReference>
<dbReference type="RefSeq" id="WP_079722588.1">
    <property type="nucleotide sequence ID" value="NZ_BMCL01000003.1"/>
</dbReference>
<dbReference type="GO" id="GO:0000166">
    <property type="term" value="F:nucleotide binding"/>
    <property type="evidence" value="ECO:0007669"/>
    <property type="project" value="UniProtKB-KW"/>
</dbReference>
<dbReference type="InterPro" id="IPR036188">
    <property type="entry name" value="FAD/NAD-bd_sf"/>
</dbReference>
<name>A0A1T5IQ13_9GAMM</name>
<dbReference type="InterPro" id="IPR006905">
    <property type="entry name" value="Flavin_halogenase"/>
</dbReference>
<feature type="binding site" evidence="2">
    <location>
        <position position="189"/>
    </location>
    <ligand>
        <name>FAD</name>
        <dbReference type="ChEBI" id="CHEBI:57692"/>
    </ligand>
</feature>
<keyword evidence="4" id="KW-1185">Reference proteome</keyword>
<evidence type="ECO:0000313" key="4">
    <source>
        <dbReference type="Proteomes" id="UP000190341"/>
    </source>
</evidence>
<gene>
    <name evidence="3" type="ORF">SAMN06296058_0148</name>
</gene>
<dbReference type="SUPFAM" id="SSF51905">
    <property type="entry name" value="FAD/NAD(P)-binding domain"/>
    <property type="match status" value="1"/>
</dbReference>
<dbReference type="Gene3D" id="3.50.50.60">
    <property type="entry name" value="FAD/NAD(P)-binding domain"/>
    <property type="match status" value="1"/>
</dbReference>
<feature type="binding site" evidence="2">
    <location>
        <position position="345"/>
    </location>
    <ligand>
        <name>L-tryptophan</name>
        <dbReference type="ChEBI" id="CHEBI:57912"/>
    </ligand>
</feature>
<evidence type="ECO:0000256" key="1">
    <source>
        <dbReference type="PIRSR" id="PIRSR011396-1"/>
    </source>
</evidence>
<dbReference type="PANTHER" id="PTHR43747">
    <property type="entry name" value="FAD-BINDING PROTEIN"/>
    <property type="match status" value="1"/>
</dbReference>
<keyword evidence="2" id="KW-0274">FAD</keyword>
<evidence type="ECO:0000256" key="2">
    <source>
        <dbReference type="PIRSR" id="PIRSR011396-2"/>
    </source>
</evidence>
<dbReference type="AlphaFoldDB" id="A0A1T5IQ13"/>
<protein>
    <submittedName>
        <fullName evidence="3">Tryptophan halogenase</fullName>
    </submittedName>
</protein>
<dbReference type="FunFam" id="3.50.50.60:FF:000280">
    <property type="entry name" value="Tryptophan halogenase"/>
    <property type="match status" value="1"/>
</dbReference>
<feature type="binding site" evidence="2">
    <location>
        <position position="349"/>
    </location>
    <ligand>
        <name>FAD</name>
        <dbReference type="ChEBI" id="CHEBI:57692"/>
    </ligand>
</feature>
<dbReference type="EMBL" id="FUZV01000001">
    <property type="protein sequence ID" value="SKC41269.1"/>
    <property type="molecule type" value="Genomic_DNA"/>
</dbReference>
<feature type="binding site" evidence="2">
    <location>
        <position position="79"/>
    </location>
    <ligand>
        <name>7-chloro-L-tryptophan</name>
        <dbReference type="ChEBI" id="CHEBI:58713"/>
    </ligand>
</feature>
<dbReference type="Pfam" id="PF04820">
    <property type="entry name" value="Trp_halogenase"/>
    <property type="match status" value="1"/>
</dbReference>
<feature type="active site" evidence="1">
    <location>
        <position position="79"/>
    </location>
</feature>